<name>A0ABZ1CWI7_9TREE</name>
<reference evidence="2 3" key="1">
    <citation type="submission" date="2024-01" db="EMBL/GenBank/DDBJ databases">
        <title>Comparative genomics of Cryptococcus and Kwoniella reveals pathogenesis evolution and contrasting modes of karyotype evolution via chromosome fusion or intercentromeric recombination.</title>
        <authorList>
            <person name="Coelho M.A."/>
            <person name="David-Palma M."/>
            <person name="Shea T."/>
            <person name="Bowers K."/>
            <person name="McGinley-Smith S."/>
            <person name="Mohammad A.W."/>
            <person name="Gnirke A."/>
            <person name="Yurkov A.M."/>
            <person name="Nowrousian M."/>
            <person name="Sun S."/>
            <person name="Cuomo C.A."/>
            <person name="Heitman J."/>
        </authorList>
    </citation>
    <scope>NUCLEOTIDE SEQUENCE [LARGE SCALE GENOMIC DNA]</scope>
    <source>
        <strain evidence="2">CBS 11374</strain>
    </source>
</reference>
<feature type="compositionally biased region" description="Basic and acidic residues" evidence="1">
    <location>
        <begin position="1"/>
        <end position="16"/>
    </location>
</feature>
<sequence>MEAIRPNERSHERSEEDGVDILPPPPEPFPLDQIVGSSSKEDGARDIQPKQHIRGYLNSVQQSCINALTSLPPSEPSLPDIPLPNAQLAAALTDLLEVTHELDDLLPPSQNLTPSTVHTTTFSDNSDDQLQTSTDALKNLLEGLQDARNTGEERSGVKDGSEEGLHPAINVVREELAWQRIEHLSMAIFQLSTDRTNTRHATTTDSGNEGNKNGLPPTYQQYLDSPTHQNLDERESDNTSLLPSYQDIQSINGEQEAGPSTPEKKSSEPRQPSSPTSPTASREKMMNDLDSLTTAIERLSSIAPRLQDQRVEMRHAPSKSLKILASGIDHKNAAEGKKLSREEKMRLEKQKMKELEDIWDKIERAHGKRRIRVEEGQRADREGWENRRRERFLNRISDQSEANRLVNQDSTMGSVDAELARARDLRDRDHFLRDLIDQSGERRMDNQDATAFEADLTIRNDKQEELLSEIISHTRASRLSTQDFPLAIEDKLAERRASLMESIMDYSSSGRMHDQDSAPPTPRRGSSGEKEEDPLEMVTVQDFLATAGPNRQRSVGVSGEENILQARSQFNPVSVEVDGKKSSSNSGRTTPTAFKKIAGLMRRGSGHLSLKPTNALDVDAITYMAEHQENLRSVQITLHGIGISPNLDWQISSLTNEQEAIITSKRDSAISFRLPLPVAIESHQTISFTAQSLHLEARLVAQPLPASAVSLLPTYPISASDLRNIQPGAICCNVCDRDLATLPFDNWDVAYKDLPSEHWAEMMEVWMCHNDPSFTATLAQRTKEGFWPKDGGVLVGASYLLIGDERVKWGNVKIADNYQDDLWNVITCQCGETLGKQRVKDDKPGSGTVRFSKWAFSLLKEDDENDHVEFVRFPLSLFIVSDMLELSQAHASHRFIISDEQGNKRIYVWLFNPSVKMTYRKSINSSSPLPSPLRTSTIPHDNNISSRRSSIVPPSTSNTVDCNKGNGKSNLHQSSSNSEHANIKACRVMYKVVDPSAFTDDSCNLPGFGPTGQVENLTYPAIVCDRLIGTLRQSTLIYPLAMRAMGQFDVGFLERV</sequence>
<protein>
    <recommendedName>
        <fullName evidence="4">Sox C-terminal domain-containing protein</fullName>
    </recommendedName>
</protein>
<dbReference type="PANTHER" id="PTHR31531:SF2">
    <property type="entry name" value="E3 UBIQUITIN-PROTEIN LIGASE E3D"/>
    <property type="match status" value="1"/>
</dbReference>
<feature type="compositionally biased region" description="Basic and acidic residues" evidence="1">
    <location>
        <begin position="39"/>
        <end position="48"/>
    </location>
</feature>
<feature type="compositionally biased region" description="Polar residues" evidence="1">
    <location>
        <begin position="958"/>
        <end position="976"/>
    </location>
</feature>
<feature type="region of interest" description="Disordered" evidence="1">
    <location>
        <begin position="1"/>
        <end position="48"/>
    </location>
</feature>
<dbReference type="GeneID" id="87954600"/>
<feature type="compositionally biased region" description="Low complexity" evidence="1">
    <location>
        <begin position="923"/>
        <end position="957"/>
    </location>
</feature>
<feature type="region of interest" description="Disordered" evidence="1">
    <location>
        <begin position="252"/>
        <end position="285"/>
    </location>
</feature>
<dbReference type="RefSeq" id="XP_062790264.1">
    <property type="nucleotide sequence ID" value="XM_062934213.1"/>
</dbReference>
<proteinExistence type="predicted"/>
<evidence type="ECO:0000256" key="1">
    <source>
        <dbReference type="SAM" id="MobiDB-lite"/>
    </source>
</evidence>
<dbReference type="PANTHER" id="PTHR31531">
    <property type="entry name" value="E3 UBIQUITIN-PROTEIN LIGASE E3D FAMILY MEMBER"/>
    <property type="match status" value="1"/>
</dbReference>
<evidence type="ECO:0000313" key="3">
    <source>
        <dbReference type="Proteomes" id="UP001329825"/>
    </source>
</evidence>
<feature type="compositionally biased region" description="Polar residues" evidence="1">
    <location>
        <begin position="218"/>
        <end position="229"/>
    </location>
</feature>
<gene>
    <name evidence="2" type="ORF">IL334_002469</name>
</gene>
<organism evidence="2 3">
    <name type="scientific">Kwoniella shivajii</name>
    <dbReference type="NCBI Taxonomy" id="564305"/>
    <lineage>
        <taxon>Eukaryota</taxon>
        <taxon>Fungi</taxon>
        <taxon>Dikarya</taxon>
        <taxon>Basidiomycota</taxon>
        <taxon>Agaricomycotina</taxon>
        <taxon>Tremellomycetes</taxon>
        <taxon>Tremellales</taxon>
        <taxon>Cryptococcaceae</taxon>
        <taxon>Kwoniella</taxon>
    </lineage>
</organism>
<feature type="region of interest" description="Disordered" evidence="1">
    <location>
        <begin position="194"/>
        <end position="240"/>
    </location>
</feature>
<dbReference type="Pfam" id="PF09814">
    <property type="entry name" value="HECT_2"/>
    <property type="match status" value="1"/>
</dbReference>
<keyword evidence="3" id="KW-1185">Reference proteome</keyword>
<feature type="compositionally biased region" description="Polar residues" evidence="1">
    <location>
        <begin position="269"/>
        <end position="280"/>
    </location>
</feature>
<feature type="region of interest" description="Disordered" evidence="1">
    <location>
        <begin position="506"/>
        <end position="534"/>
    </location>
</feature>
<evidence type="ECO:0000313" key="2">
    <source>
        <dbReference type="EMBL" id="WRT65524.1"/>
    </source>
</evidence>
<dbReference type="EMBL" id="CP141883">
    <property type="protein sequence ID" value="WRT65524.1"/>
    <property type="molecule type" value="Genomic_DNA"/>
</dbReference>
<feature type="region of interest" description="Disordered" evidence="1">
    <location>
        <begin position="923"/>
        <end position="976"/>
    </location>
</feature>
<feature type="compositionally biased region" description="Low complexity" evidence="1">
    <location>
        <begin position="194"/>
        <end position="205"/>
    </location>
</feature>
<evidence type="ECO:0008006" key="4">
    <source>
        <dbReference type="Google" id="ProtNLM"/>
    </source>
</evidence>
<accession>A0ABZ1CWI7</accession>
<dbReference type="InterPro" id="IPR019193">
    <property type="entry name" value="UBQ-conj_enz_E2-bd_prot"/>
</dbReference>
<dbReference type="Proteomes" id="UP001329825">
    <property type="component" value="Chromosome 3"/>
</dbReference>